<evidence type="ECO:0000313" key="1">
    <source>
        <dbReference type="EMBL" id="TGZ64085.1"/>
    </source>
</evidence>
<dbReference type="EMBL" id="SJOL01006900">
    <property type="protein sequence ID" value="TGZ64085.1"/>
    <property type="molecule type" value="Genomic_DNA"/>
</dbReference>
<protein>
    <submittedName>
        <fullName evidence="1">Uncharacterized protein</fullName>
    </submittedName>
</protein>
<organism evidence="1 2">
    <name type="scientific">Opisthorchis felineus</name>
    <dbReference type="NCBI Taxonomy" id="147828"/>
    <lineage>
        <taxon>Eukaryota</taxon>
        <taxon>Metazoa</taxon>
        <taxon>Spiralia</taxon>
        <taxon>Lophotrochozoa</taxon>
        <taxon>Platyhelminthes</taxon>
        <taxon>Trematoda</taxon>
        <taxon>Digenea</taxon>
        <taxon>Opisthorchiida</taxon>
        <taxon>Opisthorchiata</taxon>
        <taxon>Opisthorchiidae</taxon>
        <taxon>Opisthorchis</taxon>
    </lineage>
</organism>
<dbReference type="Proteomes" id="UP000308267">
    <property type="component" value="Unassembled WGS sequence"/>
</dbReference>
<reference evidence="1 2" key="1">
    <citation type="journal article" date="2019" name="BMC Genomics">
        <title>New insights from Opisthorchis felineus genome: update on genomics of the epidemiologically important liver flukes.</title>
        <authorList>
            <person name="Ershov N.I."/>
            <person name="Mordvinov V.A."/>
            <person name="Prokhortchouk E.B."/>
            <person name="Pakharukova M.Y."/>
            <person name="Gunbin K.V."/>
            <person name="Ustyantsev K."/>
            <person name="Genaev M.A."/>
            <person name="Blinov A.G."/>
            <person name="Mazur A."/>
            <person name="Boulygina E."/>
            <person name="Tsygankova S."/>
            <person name="Khrameeva E."/>
            <person name="Chekanov N."/>
            <person name="Fan G."/>
            <person name="Xiao A."/>
            <person name="Zhang H."/>
            <person name="Xu X."/>
            <person name="Yang H."/>
            <person name="Solovyev V."/>
            <person name="Lee S.M."/>
            <person name="Liu X."/>
            <person name="Afonnikov D.A."/>
            <person name="Skryabin K.G."/>
        </authorList>
    </citation>
    <scope>NUCLEOTIDE SEQUENCE [LARGE SCALE GENOMIC DNA]</scope>
    <source>
        <strain evidence="1">AK-0245</strain>
        <tissue evidence="1">Whole organism</tissue>
    </source>
</reference>
<evidence type="ECO:0000313" key="2">
    <source>
        <dbReference type="Proteomes" id="UP000308267"/>
    </source>
</evidence>
<dbReference type="AlphaFoldDB" id="A0A4S2LKB4"/>
<keyword evidence="2" id="KW-1185">Reference proteome</keyword>
<accession>A0A4S2LKB4</accession>
<sequence>MSPREAQKTRTSLKDSQPEQTMIILVTLSLSLLEGFGARPIPDYDQCLEKCGEDPLDDAEKSHEYDECRDKCVEDGHKHCIGTSTDPVRRSMCILAVFRQFVSLGIDFQELLRENAPRKLRNVALKTAVTKKTV</sequence>
<name>A0A4S2LKB4_OPIFE</name>
<comment type="caution">
    <text evidence="1">The sequence shown here is derived from an EMBL/GenBank/DDBJ whole genome shotgun (WGS) entry which is preliminary data.</text>
</comment>
<proteinExistence type="predicted"/>
<gene>
    <name evidence="1" type="ORF">CRM22_006551</name>
</gene>
<dbReference type="OrthoDB" id="10469498at2759"/>